<sequence>MVKKFISLVHEERAKKADNPEQTKKFISETANDLYQEVAKVAEEARDCYEKGSTKEFSDEEFKRLMFMDGCFVVYFIHFMVTDDSEQLEMKNDDIYFVESDLFLMENHLPFLVLRTLMSSAYASDDEWREV</sequence>
<evidence type="ECO:0000313" key="1">
    <source>
        <dbReference type="EMBL" id="DAD42666.1"/>
    </source>
</evidence>
<dbReference type="PANTHER" id="PTHR31549:SF149">
    <property type="entry name" value="ISOPRENOID SYNTHASE DOMAIN-CONTAINING PROTEIN"/>
    <property type="match status" value="1"/>
</dbReference>
<dbReference type="EMBL" id="DUZY01000006">
    <property type="protein sequence ID" value="DAD42666.1"/>
    <property type="molecule type" value="Genomic_DNA"/>
</dbReference>
<dbReference type="PANTHER" id="PTHR31549">
    <property type="entry name" value="PROTEIN, PUTATIVE (DUF247)-RELATED-RELATED"/>
    <property type="match status" value="1"/>
</dbReference>
<gene>
    <name evidence="1" type="ORF">HUJ06_000896</name>
</gene>
<name>A0A822ZI11_NELNU</name>
<evidence type="ECO:0000313" key="2">
    <source>
        <dbReference type="Proteomes" id="UP000607653"/>
    </source>
</evidence>
<reference evidence="1 2" key="1">
    <citation type="journal article" date="2020" name="Mol. Biol. Evol.">
        <title>Distinct Expression and Methylation Patterns for Genes with Different Fates following a Single Whole-Genome Duplication in Flowering Plants.</title>
        <authorList>
            <person name="Shi T."/>
            <person name="Rahmani R.S."/>
            <person name="Gugger P.F."/>
            <person name="Wang M."/>
            <person name="Li H."/>
            <person name="Zhang Y."/>
            <person name="Li Z."/>
            <person name="Wang Q."/>
            <person name="Van de Peer Y."/>
            <person name="Marchal K."/>
            <person name="Chen J."/>
        </authorList>
    </citation>
    <scope>NUCLEOTIDE SEQUENCE [LARGE SCALE GENOMIC DNA]</scope>
    <source>
        <tissue evidence="1">Leaf</tissue>
    </source>
</reference>
<dbReference type="Proteomes" id="UP000607653">
    <property type="component" value="Unassembled WGS sequence"/>
</dbReference>
<proteinExistence type="predicted"/>
<protein>
    <submittedName>
        <fullName evidence="1">Uncharacterized protein</fullName>
    </submittedName>
</protein>
<dbReference type="Pfam" id="PF03140">
    <property type="entry name" value="DUF247"/>
    <property type="match status" value="1"/>
</dbReference>
<dbReference type="InterPro" id="IPR004158">
    <property type="entry name" value="DUF247_pln"/>
</dbReference>
<comment type="caution">
    <text evidence="1">The sequence shown here is derived from an EMBL/GenBank/DDBJ whole genome shotgun (WGS) entry which is preliminary data.</text>
</comment>
<organism evidence="1 2">
    <name type="scientific">Nelumbo nucifera</name>
    <name type="common">Sacred lotus</name>
    <dbReference type="NCBI Taxonomy" id="4432"/>
    <lineage>
        <taxon>Eukaryota</taxon>
        <taxon>Viridiplantae</taxon>
        <taxon>Streptophyta</taxon>
        <taxon>Embryophyta</taxon>
        <taxon>Tracheophyta</taxon>
        <taxon>Spermatophyta</taxon>
        <taxon>Magnoliopsida</taxon>
        <taxon>Proteales</taxon>
        <taxon>Nelumbonaceae</taxon>
        <taxon>Nelumbo</taxon>
    </lineage>
</organism>
<accession>A0A822ZI11</accession>
<keyword evidence="2" id="KW-1185">Reference proteome</keyword>
<dbReference type="AlphaFoldDB" id="A0A822ZI11"/>